<name>A0A4Y2WML7_ARAVE</name>
<dbReference type="OrthoDB" id="372395at2759"/>
<dbReference type="GO" id="GO:0005829">
    <property type="term" value="C:cytosol"/>
    <property type="evidence" value="ECO:0007669"/>
    <property type="project" value="TreeGrafter"/>
</dbReference>
<feature type="domain" description="OB" evidence="3">
    <location>
        <begin position="46"/>
        <end position="130"/>
    </location>
</feature>
<proteinExistence type="predicted"/>
<dbReference type="GO" id="GO:0004815">
    <property type="term" value="F:aspartate-tRNA ligase activity"/>
    <property type="evidence" value="ECO:0007669"/>
    <property type="project" value="InterPro"/>
</dbReference>
<accession>A0A4Y2WML7</accession>
<organism evidence="4 5">
    <name type="scientific">Araneus ventricosus</name>
    <name type="common">Orbweaver spider</name>
    <name type="synonym">Epeira ventricosa</name>
    <dbReference type="NCBI Taxonomy" id="182803"/>
    <lineage>
        <taxon>Eukaryota</taxon>
        <taxon>Metazoa</taxon>
        <taxon>Ecdysozoa</taxon>
        <taxon>Arthropoda</taxon>
        <taxon>Chelicerata</taxon>
        <taxon>Arachnida</taxon>
        <taxon>Araneae</taxon>
        <taxon>Araneomorphae</taxon>
        <taxon>Entelegynae</taxon>
        <taxon>Araneoidea</taxon>
        <taxon>Araneidae</taxon>
        <taxon>Araneus</taxon>
    </lineage>
</organism>
<dbReference type="Gene3D" id="2.40.50.140">
    <property type="entry name" value="Nucleic acid-binding proteins"/>
    <property type="match status" value="1"/>
</dbReference>
<protein>
    <recommendedName>
        <fullName evidence="2">Aspartyl-tRNA synthetase</fullName>
    </recommendedName>
</protein>
<dbReference type="GO" id="GO:0005524">
    <property type="term" value="F:ATP binding"/>
    <property type="evidence" value="ECO:0007669"/>
    <property type="project" value="InterPro"/>
</dbReference>
<evidence type="ECO:0000313" key="4">
    <source>
        <dbReference type="EMBL" id="GBO38753.1"/>
    </source>
</evidence>
<feature type="non-terminal residue" evidence="4">
    <location>
        <position position="1"/>
    </location>
</feature>
<keyword evidence="1" id="KW-0963">Cytoplasm</keyword>
<dbReference type="InterPro" id="IPR004523">
    <property type="entry name" value="Asp-tRNA_synthase_2"/>
</dbReference>
<keyword evidence="5" id="KW-1185">Reference proteome</keyword>
<evidence type="ECO:0000259" key="3">
    <source>
        <dbReference type="Pfam" id="PF01336"/>
    </source>
</evidence>
<dbReference type="GO" id="GO:0017101">
    <property type="term" value="C:aminoacyl-tRNA synthetase multienzyme complex"/>
    <property type="evidence" value="ECO:0007669"/>
    <property type="project" value="TreeGrafter"/>
</dbReference>
<gene>
    <name evidence="4" type="primary">DARS_2</name>
    <name evidence="4" type="ORF">AVEN_263530_1</name>
</gene>
<dbReference type="AlphaFoldDB" id="A0A4Y2WML7"/>
<reference evidence="4 5" key="1">
    <citation type="journal article" date="2019" name="Sci. Rep.">
        <title>Orb-weaving spider Araneus ventricosus genome elucidates the spidroin gene catalogue.</title>
        <authorList>
            <person name="Kono N."/>
            <person name="Nakamura H."/>
            <person name="Ohtoshi R."/>
            <person name="Moran D.A.P."/>
            <person name="Shinohara A."/>
            <person name="Yoshida Y."/>
            <person name="Fujiwara M."/>
            <person name="Mori M."/>
            <person name="Tomita M."/>
            <person name="Arakawa K."/>
        </authorList>
    </citation>
    <scope>NUCLEOTIDE SEQUENCE [LARGE SCALE GENOMIC DNA]</scope>
</reference>
<dbReference type="EMBL" id="BGPR01063569">
    <property type="protein sequence ID" value="GBO38753.1"/>
    <property type="molecule type" value="Genomic_DNA"/>
</dbReference>
<evidence type="ECO:0000313" key="5">
    <source>
        <dbReference type="Proteomes" id="UP000499080"/>
    </source>
</evidence>
<dbReference type="InterPro" id="IPR012340">
    <property type="entry name" value="NA-bd_OB-fold"/>
</dbReference>
<evidence type="ECO:0000256" key="2">
    <source>
        <dbReference type="ARBA" id="ARBA00033155"/>
    </source>
</evidence>
<dbReference type="PANTHER" id="PTHR43450:SF1">
    <property type="entry name" value="ASPARTATE--TRNA LIGASE, CYTOPLASMIC"/>
    <property type="match status" value="1"/>
</dbReference>
<dbReference type="Proteomes" id="UP000499080">
    <property type="component" value="Unassembled WGS sequence"/>
</dbReference>
<dbReference type="GO" id="GO:0003723">
    <property type="term" value="F:RNA binding"/>
    <property type="evidence" value="ECO:0007669"/>
    <property type="project" value="TreeGrafter"/>
</dbReference>
<keyword evidence="4" id="KW-0436">Ligase</keyword>
<dbReference type="FunFam" id="2.40.50.140:FF:000144">
    <property type="entry name" value="Aspartate--tRNA ligase, cytoplasmic"/>
    <property type="match status" value="1"/>
</dbReference>
<dbReference type="CDD" id="cd04320">
    <property type="entry name" value="AspRS_cyto_N"/>
    <property type="match status" value="1"/>
</dbReference>
<evidence type="ECO:0000256" key="1">
    <source>
        <dbReference type="ARBA" id="ARBA00022490"/>
    </source>
</evidence>
<dbReference type="InterPro" id="IPR004365">
    <property type="entry name" value="NA-bd_OB_tRNA"/>
</dbReference>
<dbReference type="GO" id="GO:0006422">
    <property type="term" value="P:aspartyl-tRNA aminoacylation"/>
    <property type="evidence" value="ECO:0007669"/>
    <property type="project" value="InterPro"/>
</dbReference>
<dbReference type="SUPFAM" id="SSF50249">
    <property type="entry name" value="Nucleic acid-binding proteins"/>
    <property type="match status" value="1"/>
</dbReference>
<dbReference type="Pfam" id="PF01336">
    <property type="entry name" value="tRNA_anti-codon"/>
    <property type="match status" value="1"/>
</dbReference>
<sequence>ESKQEEEDDYSKDCYGNMAMIQSREKVPRTLVPVSSLEKDLGEEKVWIRGRLHTSRAKGKQCFFVVRQRQFTIQCLLSVSETTSKQMIKFVASITKESIIDVEGFIRASPQTIESCSQKNVEMHVTKVFVVSSAEARLPLQIEDASRPENENGFHLDPSKPERSQTALNMGVQVVLCNVTTENAPCFVSDLNAEKPAPLLNNNML</sequence>
<comment type="caution">
    <text evidence="4">The sequence shown here is derived from an EMBL/GenBank/DDBJ whole genome shotgun (WGS) entry which is preliminary data.</text>
</comment>
<dbReference type="PANTHER" id="PTHR43450">
    <property type="entry name" value="ASPARTYL-TRNA SYNTHETASE"/>
    <property type="match status" value="1"/>
</dbReference>